<evidence type="ECO:0000259" key="1">
    <source>
        <dbReference type="Pfam" id="PF05175"/>
    </source>
</evidence>
<dbReference type="EMBL" id="CP014672">
    <property type="protein sequence ID" value="ANW98598.1"/>
    <property type="molecule type" value="Genomic_DNA"/>
</dbReference>
<evidence type="ECO:0000313" key="2">
    <source>
        <dbReference type="EMBL" id="ANW98598.1"/>
    </source>
</evidence>
<dbReference type="SUPFAM" id="SSF53335">
    <property type="entry name" value="S-adenosyl-L-methionine-dependent methyltransferases"/>
    <property type="match status" value="1"/>
</dbReference>
<dbReference type="AlphaFoldDB" id="A0A1B1YCX0"/>
<protein>
    <recommendedName>
        <fullName evidence="1">Methyltransferase small domain-containing protein</fullName>
    </recommendedName>
</protein>
<name>A0A1B1YCX0_THEST</name>
<dbReference type="Proteomes" id="UP000092971">
    <property type="component" value="Chromosome"/>
</dbReference>
<dbReference type="PROSITE" id="PS00092">
    <property type="entry name" value="N6_MTASE"/>
    <property type="match status" value="1"/>
</dbReference>
<dbReference type="GO" id="GO:0008170">
    <property type="term" value="F:N-methyltransferase activity"/>
    <property type="evidence" value="ECO:0007669"/>
    <property type="project" value="UniProtKB-ARBA"/>
</dbReference>
<dbReference type="InterPro" id="IPR029063">
    <property type="entry name" value="SAM-dependent_MTases_sf"/>
</dbReference>
<evidence type="ECO:0000313" key="3">
    <source>
        <dbReference type="Proteomes" id="UP000092971"/>
    </source>
</evidence>
<dbReference type="InterPro" id="IPR007848">
    <property type="entry name" value="Small_mtfrase_dom"/>
</dbReference>
<proteinExistence type="predicted"/>
<gene>
    <name evidence="2" type="ORF">CSTERTH_05875</name>
</gene>
<dbReference type="PANTHER" id="PTHR47739">
    <property type="entry name" value="TRNA1(VAL) (ADENINE(37)-N6)-METHYLTRANSFERASE"/>
    <property type="match status" value="1"/>
</dbReference>
<dbReference type="InterPro" id="IPR002052">
    <property type="entry name" value="DNA_methylase_N6_adenine_CS"/>
</dbReference>
<accession>A0A1B1YCX0</accession>
<organism evidence="2 3">
    <name type="scientific">Thermoclostridium stercorarium subsp. thermolacticum DSM 2910</name>
    <dbReference type="NCBI Taxonomy" id="1121336"/>
    <lineage>
        <taxon>Bacteria</taxon>
        <taxon>Bacillati</taxon>
        <taxon>Bacillota</taxon>
        <taxon>Clostridia</taxon>
        <taxon>Eubacteriales</taxon>
        <taxon>Oscillospiraceae</taxon>
        <taxon>Thermoclostridium</taxon>
    </lineage>
</organism>
<dbReference type="Pfam" id="PF05175">
    <property type="entry name" value="MTS"/>
    <property type="match status" value="1"/>
</dbReference>
<dbReference type="GO" id="GO:0032259">
    <property type="term" value="P:methylation"/>
    <property type="evidence" value="ECO:0007669"/>
    <property type="project" value="InterPro"/>
</dbReference>
<dbReference type="PANTHER" id="PTHR47739:SF1">
    <property type="entry name" value="TRNA1(VAL) (ADENINE(37)-N6)-METHYLTRANSFERASE"/>
    <property type="match status" value="1"/>
</dbReference>
<dbReference type="GO" id="GO:0008757">
    <property type="term" value="F:S-adenosylmethionine-dependent methyltransferase activity"/>
    <property type="evidence" value="ECO:0007669"/>
    <property type="project" value="UniProtKB-ARBA"/>
</dbReference>
<dbReference type="CDD" id="cd02440">
    <property type="entry name" value="AdoMet_MTases"/>
    <property type="match status" value="1"/>
</dbReference>
<dbReference type="RefSeq" id="WP_015358923.1">
    <property type="nucleotide sequence ID" value="NZ_CP014672.1"/>
</dbReference>
<dbReference type="InterPro" id="IPR050210">
    <property type="entry name" value="tRNA_Adenine-N(6)_MTase"/>
</dbReference>
<dbReference type="Gene3D" id="3.40.50.150">
    <property type="entry name" value="Vaccinia Virus protein VP39"/>
    <property type="match status" value="1"/>
</dbReference>
<reference evidence="2 3" key="1">
    <citation type="submission" date="2016-02" db="EMBL/GenBank/DDBJ databases">
        <title>Comparison of Clostridium stercorarium subspecies using comparative genomics and transcriptomics.</title>
        <authorList>
            <person name="Schellenberg J."/>
            <person name="Thallinger G."/>
            <person name="Levin D.B."/>
            <person name="Zhang X."/>
            <person name="Alvare G."/>
            <person name="Fristensky B."/>
            <person name="Sparling R."/>
        </authorList>
    </citation>
    <scope>NUCLEOTIDE SEQUENCE [LARGE SCALE GENOMIC DNA]</scope>
    <source>
        <strain evidence="2 3">DSM 2910</strain>
    </source>
</reference>
<dbReference type="GO" id="GO:0003676">
    <property type="term" value="F:nucleic acid binding"/>
    <property type="evidence" value="ECO:0007669"/>
    <property type="project" value="InterPro"/>
</dbReference>
<sequence length="240" mass="27131">MEQPFLREGERLDDLQLNGLKIIQKIDGFCFGIDAVLLSDYVRVEKGSKIVDLGTGTGILPLLLSQKTEASHITGIEIQPDIADMAKRSVEYNNLGDKVKIIEGDFLKAVEWFGVGYFDAVVTNPPYRKVGTGLINPSDNKAVSRHEIHCTLESIISVSSKLLKYHGRFFMVHRPERLVEIFYWMREYKIEPKSIRMVYPKPGKPANLVLIYGLKGGNPQLTVDEPLYTMNSVPENEGYR</sequence>
<feature type="domain" description="Methyltransferase small" evidence="1">
    <location>
        <begin position="37"/>
        <end position="130"/>
    </location>
</feature>
<dbReference type="OrthoDB" id="9777257at2"/>